<dbReference type="InterPro" id="IPR035906">
    <property type="entry name" value="MetI-like_sf"/>
</dbReference>
<dbReference type="PROSITE" id="PS50928">
    <property type="entry name" value="ABC_TM1"/>
    <property type="match status" value="1"/>
</dbReference>
<feature type="transmembrane region" description="Helical" evidence="7">
    <location>
        <begin position="223"/>
        <end position="247"/>
    </location>
</feature>
<dbReference type="Pfam" id="PF00528">
    <property type="entry name" value="BPD_transp_1"/>
    <property type="match status" value="1"/>
</dbReference>
<feature type="transmembrane region" description="Helical" evidence="7">
    <location>
        <begin position="104"/>
        <end position="128"/>
    </location>
</feature>
<gene>
    <name evidence="9" type="ORF">Vau01_102560</name>
</gene>
<dbReference type="EMBL" id="BOPG01000082">
    <property type="protein sequence ID" value="GIJ62740.1"/>
    <property type="molecule type" value="Genomic_DNA"/>
</dbReference>
<dbReference type="Gene3D" id="1.10.3720.10">
    <property type="entry name" value="MetI-like"/>
    <property type="match status" value="1"/>
</dbReference>
<protein>
    <recommendedName>
        <fullName evidence="8">ABC transmembrane type-1 domain-containing protein</fullName>
    </recommendedName>
</protein>
<evidence type="ECO:0000256" key="5">
    <source>
        <dbReference type="ARBA" id="ARBA00022989"/>
    </source>
</evidence>
<evidence type="ECO:0000256" key="7">
    <source>
        <dbReference type="RuleBase" id="RU363032"/>
    </source>
</evidence>
<evidence type="ECO:0000256" key="2">
    <source>
        <dbReference type="ARBA" id="ARBA00022448"/>
    </source>
</evidence>
<evidence type="ECO:0000259" key="8">
    <source>
        <dbReference type="PROSITE" id="PS50928"/>
    </source>
</evidence>
<organism evidence="9 10">
    <name type="scientific">Virgisporangium aurantiacum</name>
    <dbReference type="NCBI Taxonomy" id="175570"/>
    <lineage>
        <taxon>Bacteria</taxon>
        <taxon>Bacillati</taxon>
        <taxon>Actinomycetota</taxon>
        <taxon>Actinomycetes</taxon>
        <taxon>Micromonosporales</taxon>
        <taxon>Micromonosporaceae</taxon>
        <taxon>Virgisporangium</taxon>
    </lineage>
</organism>
<reference evidence="9" key="1">
    <citation type="submission" date="2021-01" db="EMBL/GenBank/DDBJ databases">
        <title>Whole genome shotgun sequence of Virgisporangium aurantiacum NBRC 16421.</title>
        <authorList>
            <person name="Komaki H."/>
            <person name="Tamura T."/>
        </authorList>
    </citation>
    <scope>NUCLEOTIDE SEQUENCE</scope>
    <source>
        <strain evidence="9">NBRC 16421</strain>
    </source>
</reference>
<dbReference type="AlphaFoldDB" id="A0A8J4E574"/>
<feature type="transmembrane region" description="Helical" evidence="7">
    <location>
        <begin position="166"/>
        <end position="184"/>
    </location>
</feature>
<accession>A0A8J4E574</accession>
<dbReference type="Pfam" id="PF12911">
    <property type="entry name" value="OppC_N"/>
    <property type="match status" value="1"/>
</dbReference>
<dbReference type="SUPFAM" id="SSF161098">
    <property type="entry name" value="MetI-like"/>
    <property type="match status" value="1"/>
</dbReference>
<evidence type="ECO:0000256" key="6">
    <source>
        <dbReference type="ARBA" id="ARBA00023136"/>
    </source>
</evidence>
<dbReference type="InterPro" id="IPR050366">
    <property type="entry name" value="BP-dependent_transpt_permease"/>
</dbReference>
<dbReference type="InterPro" id="IPR000515">
    <property type="entry name" value="MetI-like"/>
</dbReference>
<dbReference type="GO" id="GO:0005886">
    <property type="term" value="C:plasma membrane"/>
    <property type="evidence" value="ECO:0007669"/>
    <property type="project" value="UniProtKB-SubCell"/>
</dbReference>
<dbReference type="GO" id="GO:0071916">
    <property type="term" value="F:dipeptide transmembrane transporter activity"/>
    <property type="evidence" value="ECO:0007669"/>
    <property type="project" value="TreeGrafter"/>
</dbReference>
<feature type="transmembrane region" description="Helical" evidence="7">
    <location>
        <begin position="273"/>
        <end position="297"/>
    </location>
</feature>
<comment type="subcellular location">
    <subcellularLocation>
        <location evidence="1 7">Cell membrane</location>
        <topology evidence="1 7">Multi-pass membrane protein</topology>
    </subcellularLocation>
</comment>
<evidence type="ECO:0000313" key="9">
    <source>
        <dbReference type="EMBL" id="GIJ62740.1"/>
    </source>
</evidence>
<dbReference type="Proteomes" id="UP000612585">
    <property type="component" value="Unassembled WGS sequence"/>
</dbReference>
<dbReference type="PANTHER" id="PTHR43386">
    <property type="entry name" value="OLIGOPEPTIDE TRANSPORT SYSTEM PERMEASE PROTEIN APPC"/>
    <property type="match status" value="1"/>
</dbReference>
<evidence type="ECO:0000256" key="3">
    <source>
        <dbReference type="ARBA" id="ARBA00022475"/>
    </source>
</evidence>
<sequence length="308" mass="33048">MSTPVQAAPTHAVQSEGLQVESAEVGRKWIPGWFVILWRNRKCRIGVVMLAVFVLAALFAPLITPADPRADDFARSAGPSAEHWLGTTAQGEDVWSQLIYGARASLTVGIVAGVICTVIALVIGLLAGYKQGWVDEVLSFFINLGLVIPALPLMITLAAYAPVRGLWLIIIVISVTGWAYGARIKRSQIITLRTRDYITAARFAGDRTWRIIFREIVPNMTSLIVVGFMGAALGAIGGEAGLAFLGLGDPQTVSWGTMLNQASLGGAMLTGQWAWLIAPGLALSLLILSFTLINFGIDALSNPHLRED</sequence>
<keyword evidence="6 7" id="KW-0472">Membrane</keyword>
<feature type="transmembrane region" description="Helical" evidence="7">
    <location>
        <begin position="140"/>
        <end position="160"/>
    </location>
</feature>
<dbReference type="CDD" id="cd06261">
    <property type="entry name" value="TM_PBP2"/>
    <property type="match status" value="1"/>
</dbReference>
<keyword evidence="10" id="KW-1185">Reference proteome</keyword>
<keyword evidence="5 7" id="KW-1133">Transmembrane helix</keyword>
<feature type="transmembrane region" description="Helical" evidence="7">
    <location>
        <begin position="45"/>
        <end position="63"/>
    </location>
</feature>
<keyword evidence="2 7" id="KW-0813">Transport</keyword>
<evidence type="ECO:0000313" key="10">
    <source>
        <dbReference type="Proteomes" id="UP000612585"/>
    </source>
</evidence>
<comment type="similarity">
    <text evidence="7">Belongs to the binding-protein-dependent transport system permease family.</text>
</comment>
<dbReference type="PANTHER" id="PTHR43386:SF1">
    <property type="entry name" value="D,D-DIPEPTIDE TRANSPORT SYSTEM PERMEASE PROTEIN DDPC-RELATED"/>
    <property type="match status" value="1"/>
</dbReference>
<comment type="caution">
    <text evidence="9">The sequence shown here is derived from an EMBL/GenBank/DDBJ whole genome shotgun (WGS) entry which is preliminary data.</text>
</comment>
<feature type="domain" description="ABC transmembrane type-1" evidence="8">
    <location>
        <begin position="102"/>
        <end position="294"/>
    </location>
</feature>
<dbReference type="RefSeq" id="WP_204008574.1">
    <property type="nucleotide sequence ID" value="NZ_BOPG01000082.1"/>
</dbReference>
<keyword evidence="4 7" id="KW-0812">Transmembrane</keyword>
<proteinExistence type="inferred from homology"/>
<name>A0A8J4E574_9ACTN</name>
<keyword evidence="3" id="KW-1003">Cell membrane</keyword>
<evidence type="ECO:0000256" key="4">
    <source>
        <dbReference type="ARBA" id="ARBA00022692"/>
    </source>
</evidence>
<dbReference type="InterPro" id="IPR025966">
    <property type="entry name" value="OppC_N"/>
</dbReference>
<evidence type="ECO:0000256" key="1">
    <source>
        <dbReference type="ARBA" id="ARBA00004651"/>
    </source>
</evidence>